<evidence type="ECO:0000313" key="14">
    <source>
        <dbReference type="EMBL" id="RAW17973.1"/>
    </source>
</evidence>
<evidence type="ECO:0000256" key="2">
    <source>
        <dbReference type="ARBA" id="ARBA00011899"/>
    </source>
</evidence>
<feature type="domain" description="Amidohydrolase-related" evidence="13">
    <location>
        <begin position="48"/>
        <end position="374"/>
    </location>
</feature>
<feature type="binding site" evidence="11">
    <location>
        <begin position="212"/>
        <end position="213"/>
    </location>
    <ligand>
        <name>substrate</name>
    </ligand>
</feature>
<dbReference type="InterPro" id="IPR011059">
    <property type="entry name" value="Metal-dep_hydrolase_composite"/>
</dbReference>
<comment type="pathway">
    <text evidence="8">Amino-sugar metabolism; N-acetylneuraminate degradation; D-fructose 6-phosphate from N-acetylneuraminate: step 4/5.</text>
</comment>
<dbReference type="AlphaFoldDB" id="A0A329R0S7"/>
<dbReference type="Gene3D" id="3.20.20.140">
    <property type="entry name" value="Metal-dependent hydrolases"/>
    <property type="match status" value="1"/>
</dbReference>
<evidence type="ECO:0000259" key="13">
    <source>
        <dbReference type="Pfam" id="PF01979"/>
    </source>
</evidence>
<dbReference type="GO" id="GO:0006046">
    <property type="term" value="P:N-acetylglucosamine catabolic process"/>
    <property type="evidence" value="ECO:0007669"/>
    <property type="project" value="TreeGrafter"/>
</dbReference>
<name>A0A329R0S7_9ACTN</name>
<dbReference type="GO" id="GO:0046872">
    <property type="term" value="F:metal ion binding"/>
    <property type="evidence" value="ECO:0007669"/>
    <property type="project" value="UniProtKB-KW"/>
</dbReference>
<keyword evidence="6 9" id="KW-0119">Carbohydrate metabolism</keyword>
<evidence type="ECO:0000256" key="3">
    <source>
        <dbReference type="ARBA" id="ARBA00018029"/>
    </source>
</evidence>
<feature type="binding site" evidence="12">
    <location>
        <position position="188"/>
    </location>
    <ligand>
        <name>Zn(2+)</name>
        <dbReference type="ChEBI" id="CHEBI:29105"/>
    </ligand>
</feature>
<evidence type="ECO:0000256" key="1">
    <source>
        <dbReference type="ARBA" id="ARBA00010716"/>
    </source>
</evidence>
<evidence type="ECO:0000256" key="12">
    <source>
        <dbReference type="PIRSR" id="PIRSR038994-3"/>
    </source>
</evidence>
<dbReference type="RefSeq" id="WP_112256929.1">
    <property type="nucleotide sequence ID" value="NZ_QMIG01000002.1"/>
</dbReference>
<dbReference type="FunFam" id="3.20.20.140:FF:000004">
    <property type="entry name" value="N-acetylglucosamine-6-phosphate deacetylase"/>
    <property type="match status" value="1"/>
</dbReference>
<proteinExistence type="inferred from homology"/>
<evidence type="ECO:0000256" key="5">
    <source>
        <dbReference type="ARBA" id="ARBA00022801"/>
    </source>
</evidence>
<feature type="active site" description="Proton donor/acceptor" evidence="10">
    <location>
        <position position="267"/>
    </location>
</feature>
<dbReference type="OrthoDB" id="9776488at2"/>
<evidence type="ECO:0000256" key="9">
    <source>
        <dbReference type="PIRNR" id="PIRNR038994"/>
    </source>
</evidence>
<dbReference type="EC" id="3.5.1.25" evidence="2"/>
<evidence type="ECO:0000256" key="4">
    <source>
        <dbReference type="ARBA" id="ARBA00022723"/>
    </source>
</evidence>
<keyword evidence="15" id="KW-1185">Reference proteome</keyword>
<dbReference type="SUPFAM" id="SSF51338">
    <property type="entry name" value="Composite domain of metallo-dependent hydrolases"/>
    <property type="match status" value="1"/>
</dbReference>
<evidence type="ECO:0000256" key="10">
    <source>
        <dbReference type="PIRSR" id="PIRSR038994-1"/>
    </source>
</evidence>
<protein>
    <recommendedName>
        <fullName evidence="3">N-acetylglucosamine-6-phosphate deacetylase</fullName>
        <ecNumber evidence="2">3.5.1.25</ecNumber>
    </recommendedName>
</protein>
<comment type="catalytic activity">
    <reaction evidence="7">
        <text>N-acetyl-D-glucosamine 6-phosphate + H2O = D-glucosamine 6-phosphate + acetate</text>
        <dbReference type="Rhea" id="RHEA:22936"/>
        <dbReference type="ChEBI" id="CHEBI:15377"/>
        <dbReference type="ChEBI" id="CHEBI:30089"/>
        <dbReference type="ChEBI" id="CHEBI:57513"/>
        <dbReference type="ChEBI" id="CHEBI:58725"/>
        <dbReference type="EC" id="3.5.1.25"/>
    </reaction>
</comment>
<dbReference type="PIRSF" id="PIRSF038994">
    <property type="entry name" value="NagA"/>
    <property type="match status" value="1"/>
</dbReference>
<comment type="caution">
    <text evidence="14">The sequence shown here is derived from an EMBL/GenBank/DDBJ whole genome shotgun (WGS) entry which is preliminary data.</text>
</comment>
<dbReference type="EMBL" id="QMIG01000002">
    <property type="protein sequence ID" value="RAW17973.1"/>
    <property type="molecule type" value="Genomic_DNA"/>
</dbReference>
<dbReference type="PANTHER" id="PTHR11113:SF14">
    <property type="entry name" value="N-ACETYLGLUCOSAMINE-6-PHOSPHATE DEACETYLASE"/>
    <property type="match status" value="1"/>
</dbReference>
<dbReference type="InterPro" id="IPR003764">
    <property type="entry name" value="GlcNAc_6-P_deAcase"/>
</dbReference>
<dbReference type="Proteomes" id="UP000250462">
    <property type="component" value="Unassembled WGS sequence"/>
</dbReference>
<dbReference type="CDD" id="cd00854">
    <property type="entry name" value="NagA"/>
    <property type="match status" value="1"/>
</dbReference>
<evidence type="ECO:0000256" key="8">
    <source>
        <dbReference type="ARBA" id="ARBA00060590"/>
    </source>
</evidence>
<feature type="binding site" evidence="11">
    <location>
        <position position="220"/>
    </location>
    <ligand>
        <name>substrate</name>
    </ligand>
</feature>
<dbReference type="InterPro" id="IPR032466">
    <property type="entry name" value="Metal_Hydrolase"/>
</dbReference>
<dbReference type="NCBIfam" id="TIGR00221">
    <property type="entry name" value="nagA"/>
    <property type="match status" value="1"/>
</dbReference>
<organism evidence="14 15">
    <name type="scientific">Phytoactinopolyspora halophila</name>
    <dbReference type="NCBI Taxonomy" id="1981511"/>
    <lineage>
        <taxon>Bacteria</taxon>
        <taxon>Bacillati</taxon>
        <taxon>Actinomycetota</taxon>
        <taxon>Actinomycetes</taxon>
        <taxon>Jiangellales</taxon>
        <taxon>Jiangellaceae</taxon>
        <taxon>Phytoactinopolyspora</taxon>
    </lineage>
</organism>
<dbReference type="PANTHER" id="PTHR11113">
    <property type="entry name" value="N-ACETYLGLUCOSAMINE-6-PHOSPHATE DEACETYLASE"/>
    <property type="match status" value="1"/>
</dbReference>
<feature type="binding site" evidence="11">
    <location>
        <begin position="301"/>
        <end position="303"/>
    </location>
    <ligand>
        <name>substrate</name>
    </ligand>
</feature>
<sequence>MTVIAGGSVVTSHGPLDGGWVRIQDGRIAAIGQGAPPYPADTTFDGWLVPGFVDIHSHGGGGASVVGGDHEDVRTFAETHRRHGTTTLMASLVTGFPDDLERDVHALADMVDDGLVAGIHLEGPWISPQRRGAHDPHALAAPDPSTVRRLLDAGRGRIRMVTLAPELDQGMAAVREIADTGAIAAIGHTDSSFDVAREAIDAGATVATHLFNAMAPVHHRNPGPIVALLDDPRVTVELILDGAHVHEAIAAHVHRSAGAERIALVTDAMSAAGAGDGDYVLGDLAVRVEDGIARLVDGGSIAGSTLTMDQAFRFAVTRANFSIADAVHAASTTPARALGIAHRTGAISEGYDADLVLLDDELTVQAVMVRGTWVAS</sequence>
<reference evidence="14 15" key="1">
    <citation type="submission" date="2018-06" db="EMBL/GenBank/DDBJ databases">
        <title>Phytoactinopolyspora halophila sp. nov., a novel halophilic actinomycete isolated from a saline soil in China.</title>
        <authorList>
            <person name="Tang S.-K."/>
        </authorList>
    </citation>
    <scope>NUCLEOTIDE SEQUENCE [LARGE SCALE GENOMIC DNA]</scope>
    <source>
        <strain evidence="14 15">YIM 96934</strain>
    </source>
</reference>
<dbReference type="SUPFAM" id="SSF51556">
    <property type="entry name" value="Metallo-dependent hydrolases"/>
    <property type="match status" value="1"/>
</dbReference>
<feature type="binding site" evidence="11">
    <location>
        <position position="244"/>
    </location>
    <ligand>
        <name>substrate</name>
    </ligand>
</feature>
<dbReference type="Gene3D" id="2.30.40.10">
    <property type="entry name" value="Urease, subunit C, domain 1"/>
    <property type="match status" value="1"/>
</dbReference>
<comment type="cofactor">
    <cofactor evidence="12">
        <name>a divalent metal cation</name>
        <dbReference type="ChEBI" id="CHEBI:60240"/>
    </cofactor>
    <text evidence="12">Binds 1 divalent metal cation per subunit.</text>
</comment>
<gene>
    <name evidence="14" type="primary">nagA</name>
    <name evidence="14" type="ORF">DPM12_03800</name>
</gene>
<keyword evidence="5 9" id="KW-0378">Hydrolase</keyword>
<evidence type="ECO:0000313" key="15">
    <source>
        <dbReference type="Proteomes" id="UP000250462"/>
    </source>
</evidence>
<dbReference type="InterPro" id="IPR006680">
    <property type="entry name" value="Amidohydro-rel"/>
</dbReference>
<accession>A0A329R0S7</accession>
<feature type="binding site" evidence="12">
    <location>
        <position position="209"/>
    </location>
    <ligand>
        <name>Zn(2+)</name>
        <dbReference type="ChEBI" id="CHEBI:29105"/>
    </ligand>
</feature>
<comment type="similarity">
    <text evidence="1 9">Belongs to the metallo-dependent hydrolases superfamily. NagA family.</text>
</comment>
<feature type="binding site" evidence="11">
    <location>
        <position position="133"/>
    </location>
    <ligand>
        <name>substrate</name>
    </ligand>
</feature>
<evidence type="ECO:0000256" key="11">
    <source>
        <dbReference type="PIRSR" id="PIRSR038994-2"/>
    </source>
</evidence>
<keyword evidence="4 12" id="KW-0479">Metal-binding</keyword>
<dbReference type="Pfam" id="PF01979">
    <property type="entry name" value="Amidohydro_1"/>
    <property type="match status" value="1"/>
</dbReference>
<evidence type="ECO:0000256" key="6">
    <source>
        <dbReference type="ARBA" id="ARBA00023277"/>
    </source>
</evidence>
<dbReference type="GO" id="GO:0008448">
    <property type="term" value="F:N-acetylglucosamine-6-phosphate deacetylase activity"/>
    <property type="evidence" value="ECO:0007669"/>
    <property type="project" value="UniProtKB-EC"/>
</dbReference>
<feature type="binding site" evidence="12">
    <location>
        <position position="122"/>
    </location>
    <ligand>
        <name>Zn(2+)</name>
        <dbReference type="ChEBI" id="CHEBI:29105"/>
    </ligand>
</feature>
<evidence type="ECO:0000256" key="7">
    <source>
        <dbReference type="ARBA" id="ARBA00047647"/>
    </source>
</evidence>